<dbReference type="InterPro" id="IPR027417">
    <property type="entry name" value="P-loop_NTPase"/>
</dbReference>
<dbReference type="Pfam" id="PF13175">
    <property type="entry name" value="AAA_15"/>
    <property type="match status" value="1"/>
</dbReference>
<dbReference type="GO" id="GO:0006302">
    <property type="term" value="P:double-strand break repair"/>
    <property type="evidence" value="ECO:0007669"/>
    <property type="project" value="TreeGrafter"/>
</dbReference>
<accession>A0A1H8XQK6</accession>
<dbReference type="InterPro" id="IPR041685">
    <property type="entry name" value="AAA_GajA/Old/RecF-like"/>
</dbReference>
<dbReference type="EMBL" id="FODY01000027">
    <property type="protein sequence ID" value="SEP41992.1"/>
    <property type="molecule type" value="Genomic_DNA"/>
</dbReference>
<protein>
    <submittedName>
        <fullName evidence="2">AAA domain-containing protein</fullName>
    </submittedName>
</protein>
<dbReference type="RefSeq" id="WP_218140721.1">
    <property type="nucleotide sequence ID" value="NZ_FODY01000027.1"/>
</dbReference>
<reference evidence="2 3" key="1">
    <citation type="submission" date="2016-10" db="EMBL/GenBank/DDBJ databases">
        <authorList>
            <person name="de Groot N.N."/>
        </authorList>
    </citation>
    <scope>NUCLEOTIDE SEQUENCE [LARGE SCALE GENOMIC DNA]</scope>
    <source>
        <strain evidence="2 3">DSM 13305</strain>
    </source>
</reference>
<evidence type="ECO:0000259" key="1">
    <source>
        <dbReference type="Pfam" id="PF13175"/>
    </source>
</evidence>
<dbReference type="Proteomes" id="UP000198847">
    <property type="component" value="Unassembled WGS sequence"/>
</dbReference>
<dbReference type="Gene3D" id="3.40.50.300">
    <property type="entry name" value="P-loop containing nucleotide triphosphate hydrolases"/>
    <property type="match status" value="1"/>
</dbReference>
<dbReference type="STRING" id="112903.SAMN04490178_12734"/>
<dbReference type="SUPFAM" id="SSF52540">
    <property type="entry name" value="P-loop containing nucleoside triphosphate hydrolases"/>
    <property type="match status" value="1"/>
</dbReference>
<dbReference type="PANTHER" id="PTHR32182:SF0">
    <property type="entry name" value="DNA REPLICATION AND REPAIR PROTEIN RECF"/>
    <property type="match status" value="1"/>
</dbReference>
<dbReference type="GO" id="GO:0000731">
    <property type="term" value="P:DNA synthesis involved in DNA repair"/>
    <property type="evidence" value="ECO:0007669"/>
    <property type="project" value="TreeGrafter"/>
</dbReference>
<dbReference type="AlphaFoldDB" id="A0A1H8XQK6"/>
<feature type="domain" description="Endonuclease GajA/Old nuclease/RecF-like AAA" evidence="1">
    <location>
        <begin position="1"/>
        <end position="49"/>
    </location>
</feature>
<proteinExistence type="predicted"/>
<name>A0A1H8XQK6_9FIRM</name>
<sequence length="61" mass="7136">MKFESISIKNFRNFDEIKVELANKNIFFGLNDVGKTNFLYALRYIFDKDVRERQGDGGSIL</sequence>
<evidence type="ECO:0000313" key="3">
    <source>
        <dbReference type="Proteomes" id="UP000198847"/>
    </source>
</evidence>
<dbReference type="PANTHER" id="PTHR32182">
    <property type="entry name" value="DNA REPLICATION AND REPAIR PROTEIN RECF"/>
    <property type="match status" value="1"/>
</dbReference>
<evidence type="ECO:0000313" key="2">
    <source>
        <dbReference type="EMBL" id="SEP41992.1"/>
    </source>
</evidence>
<keyword evidence="3" id="KW-1185">Reference proteome</keyword>
<organism evidence="2 3">
    <name type="scientific">Propionispora vibrioides</name>
    <dbReference type="NCBI Taxonomy" id="112903"/>
    <lineage>
        <taxon>Bacteria</taxon>
        <taxon>Bacillati</taxon>
        <taxon>Bacillota</taxon>
        <taxon>Negativicutes</taxon>
        <taxon>Selenomonadales</taxon>
        <taxon>Sporomusaceae</taxon>
        <taxon>Propionispora</taxon>
    </lineage>
</organism>
<gene>
    <name evidence="2" type="ORF">SAMN04490178_12734</name>
</gene>